<evidence type="ECO:0000313" key="2">
    <source>
        <dbReference type="EMBL" id="KAK0136787.1"/>
    </source>
</evidence>
<feature type="compositionally biased region" description="Acidic residues" evidence="1">
    <location>
        <begin position="100"/>
        <end position="110"/>
    </location>
</feature>
<feature type="compositionally biased region" description="Acidic residues" evidence="1">
    <location>
        <begin position="54"/>
        <end position="63"/>
    </location>
</feature>
<dbReference type="EMBL" id="JAOPHQ010005127">
    <property type="protein sequence ID" value="KAK0136787.1"/>
    <property type="molecule type" value="Genomic_DNA"/>
</dbReference>
<feature type="compositionally biased region" description="Basic residues" evidence="1">
    <location>
        <begin position="87"/>
        <end position="96"/>
    </location>
</feature>
<proteinExistence type="predicted"/>
<keyword evidence="3" id="KW-1185">Reference proteome</keyword>
<accession>A0AA47MB23</accession>
<feature type="compositionally biased region" description="Basic and acidic residues" evidence="1">
    <location>
        <begin position="192"/>
        <end position="202"/>
    </location>
</feature>
<feature type="compositionally biased region" description="Basic residues" evidence="1">
    <location>
        <begin position="132"/>
        <end position="143"/>
    </location>
</feature>
<protein>
    <submittedName>
        <fullName evidence="2">Uncharacterized protein</fullName>
    </submittedName>
</protein>
<dbReference type="AlphaFoldDB" id="A0AA47MB23"/>
<sequence>METPGDDVTAHPSRKRRKSASAGPTASLDMPGTHEEELRRKRKKEKKKRRIEAECMETIELEDDGGRGQEPASEEAGQSTSQETTQRKKKKKKKKKELVVIDDDEEEDEGNKDSEVSAVIETSITKKGALAKSKKKNEKKKKSVVVTEAMDDNTPEAALSKERPESDLVAPHGALLGVAPVCKEKKRRGRKKEQDNTEELERGEYLDQMKELLLYVPDAKTRSSEVIVKMLRQDLPRFREFKAKGSLYCR</sequence>
<evidence type="ECO:0000313" key="3">
    <source>
        <dbReference type="Proteomes" id="UP001174136"/>
    </source>
</evidence>
<reference evidence="2" key="1">
    <citation type="journal article" date="2023" name="Front. Mar. Sci.">
        <title>A new Merluccius polli reference genome to investigate the effects of global change in West African waters.</title>
        <authorList>
            <person name="Mateo J.L."/>
            <person name="Blanco-Fernandez C."/>
            <person name="Garcia-Vazquez E."/>
            <person name="Machado-Schiaffino G."/>
        </authorList>
    </citation>
    <scope>NUCLEOTIDE SEQUENCE</scope>
    <source>
        <strain evidence="2">C29</strain>
        <tissue evidence="2">Fin</tissue>
    </source>
</reference>
<organism evidence="2 3">
    <name type="scientific">Merluccius polli</name>
    <name type="common">Benguela hake</name>
    <name type="synonym">Merluccius cadenati</name>
    <dbReference type="NCBI Taxonomy" id="89951"/>
    <lineage>
        <taxon>Eukaryota</taxon>
        <taxon>Metazoa</taxon>
        <taxon>Chordata</taxon>
        <taxon>Craniata</taxon>
        <taxon>Vertebrata</taxon>
        <taxon>Euteleostomi</taxon>
        <taxon>Actinopterygii</taxon>
        <taxon>Neopterygii</taxon>
        <taxon>Teleostei</taxon>
        <taxon>Neoteleostei</taxon>
        <taxon>Acanthomorphata</taxon>
        <taxon>Zeiogadaria</taxon>
        <taxon>Gadariae</taxon>
        <taxon>Gadiformes</taxon>
        <taxon>Gadoidei</taxon>
        <taxon>Merlucciidae</taxon>
        <taxon>Merluccius</taxon>
    </lineage>
</organism>
<feature type="region of interest" description="Disordered" evidence="1">
    <location>
        <begin position="1"/>
        <end position="202"/>
    </location>
</feature>
<evidence type="ECO:0000256" key="1">
    <source>
        <dbReference type="SAM" id="MobiDB-lite"/>
    </source>
</evidence>
<comment type="caution">
    <text evidence="2">The sequence shown here is derived from an EMBL/GenBank/DDBJ whole genome shotgun (WGS) entry which is preliminary data.</text>
</comment>
<name>A0AA47MB23_MERPO</name>
<dbReference type="Proteomes" id="UP001174136">
    <property type="component" value="Unassembled WGS sequence"/>
</dbReference>
<gene>
    <name evidence="2" type="ORF">N1851_027050</name>
</gene>
<feature type="compositionally biased region" description="Basic residues" evidence="1">
    <location>
        <begin position="40"/>
        <end position="50"/>
    </location>
</feature>